<keyword evidence="8" id="KW-1185">Reference proteome</keyword>
<feature type="region of interest" description="Disordered" evidence="3">
    <location>
        <begin position="243"/>
        <end position="367"/>
    </location>
</feature>
<dbReference type="InterPro" id="IPR013083">
    <property type="entry name" value="Znf_RING/FYVE/PHD"/>
</dbReference>
<feature type="compositionally biased region" description="Polar residues" evidence="3">
    <location>
        <begin position="275"/>
        <end position="287"/>
    </location>
</feature>
<feature type="domain" description="C3H1-type" evidence="6">
    <location>
        <begin position="190"/>
        <end position="217"/>
    </location>
</feature>
<evidence type="ECO:0000259" key="6">
    <source>
        <dbReference type="PROSITE" id="PS50103"/>
    </source>
</evidence>
<dbReference type="Pfam" id="PF14570">
    <property type="entry name" value="zf-RING_4"/>
    <property type="match status" value="1"/>
</dbReference>
<dbReference type="Gene3D" id="3.30.40.10">
    <property type="entry name" value="Zinc/RING finger domain, C3HC4 (zinc finger)"/>
    <property type="match status" value="1"/>
</dbReference>
<dbReference type="GO" id="GO:0030014">
    <property type="term" value="C:CCR4-NOT complex"/>
    <property type="evidence" value="ECO:0007669"/>
    <property type="project" value="InterPro"/>
</dbReference>
<evidence type="ECO:0000259" key="4">
    <source>
        <dbReference type="PROSITE" id="PS50089"/>
    </source>
</evidence>
<dbReference type="InterPro" id="IPR039780">
    <property type="entry name" value="Mot2"/>
</dbReference>
<dbReference type="InterPro" id="IPR000504">
    <property type="entry name" value="RRM_dom"/>
</dbReference>
<feature type="compositionally biased region" description="Low complexity" evidence="3">
    <location>
        <begin position="258"/>
        <end position="274"/>
    </location>
</feature>
<reference evidence="7 8" key="1">
    <citation type="journal article" date="2024" name="Nat. Commun.">
        <title>Phylogenomics reveals the evolutionary origins of lichenization in chlorophyte algae.</title>
        <authorList>
            <person name="Puginier C."/>
            <person name="Libourel C."/>
            <person name="Otte J."/>
            <person name="Skaloud P."/>
            <person name="Haon M."/>
            <person name="Grisel S."/>
            <person name="Petersen M."/>
            <person name="Berrin J.G."/>
            <person name="Delaux P.M."/>
            <person name="Dal Grande F."/>
            <person name="Keller J."/>
        </authorList>
    </citation>
    <scope>NUCLEOTIDE SEQUENCE [LARGE SCALE GENOMIC DNA]</scope>
    <source>
        <strain evidence="7 8">SAG 2043</strain>
    </source>
</reference>
<feature type="domain" description="RING-type" evidence="4">
    <location>
        <begin position="7"/>
        <end position="55"/>
    </location>
</feature>
<dbReference type="InterPro" id="IPR034261">
    <property type="entry name" value="CNOT4_RRM"/>
</dbReference>
<comment type="caution">
    <text evidence="7">The sequence shown here is derived from an EMBL/GenBank/DDBJ whole genome shotgun (WGS) entry which is preliminary data.</text>
</comment>
<name>A0AAW1QQT2_9CHLO</name>
<dbReference type="GO" id="GO:0016567">
    <property type="term" value="P:protein ubiquitination"/>
    <property type="evidence" value="ECO:0007669"/>
    <property type="project" value="TreeGrafter"/>
</dbReference>
<organism evidence="7 8">
    <name type="scientific">[Myrmecia] bisecta</name>
    <dbReference type="NCBI Taxonomy" id="41462"/>
    <lineage>
        <taxon>Eukaryota</taxon>
        <taxon>Viridiplantae</taxon>
        <taxon>Chlorophyta</taxon>
        <taxon>core chlorophytes</taxon>
        <taxon>Trebouxiophyceae</taxon>
        <taxon>Trebouxiales</taxon>
        <taxon>Trebouxiaceae</taxon>
        <taxon>Myrmecia</taxon>
    </lineage>
</organism>
<dbReference type="PROSITE" id="PS50089">
    <property type="entry name" value="ZF_RING_2"/>
    <property type="match status" value="1"/>
</dbReference>
<dbReference type="EMBL" id="JALJOR010000002">
    <property type="protein sequence ID" value="KAK9823833.1"/>
    <property type="molecule type" value="Genomic_DNA"/>
</dbReference>
<keyword evidence="2" id="KW-0863">Zinc-finger</keyword>
<sequence length="387" mass="41861">MDEGADCPLCLEQLDPWEARGSLCQCGYTVCLWCYHRLQEDALKESLPARCPNCRTVYDAESIKKQQIDPQQLELMKKDKKPDKKKEAGALKPRKDLHNVRVVQRNLVYAVGLAMELCYEDILKGPNYFGQFGRVVKISVSRSGPYGTNAAKHGPTGSAYVTYRRAEDAERCIQTIHNTVWEGKPVKACFGTTKYCNAWLKGLPCNNTDCLYLHDIADDEDSYTKEETKTAKFNALVHAAAPRAARPAKKAPPPGFGPPLAQSAAAATPPQSDAVQQAVQPAASTSMPPAAVHSAGLANGHAQHASVGSRPSSFEGMPGHPGGPQMGKKKKGKQAGKPAGGDSPLPAANGNIMELQQQVESAKHDVAAKEARFREAQKRFQNISVGS</sequence>
<protein>
    <recommendedName>
        <fullName evidence="9">CCR4-NOT transcription complex subunit 4</fullName>
    </recommendedName>
</protein>
<evidence type="ECO:0000256" key="2">
    <source>
        <dbReference type="PROSITE-ProRule" id="PRU00723"/>
    </source>
</evidence>
<dbReference type="SMART" id="SM00361">
    <property type="entry name" value="RRM_1"/>
    <property type="match status" value="1"/>
</dbReference>
<dbReference type="CDD" id="cd12438">
    <property type="entry name" value="RRM_CNOT4"/>
    <property type="match status" value="1"/>
</dbReference>
<evidence type="ECO:0000259" key="5">
    <source>
        <dbReference type="PROSITE" id="PS50102"/>
    </source>
</evidence>
<evidence type="ECO:0000313" key="7">
    <source>
        <dbReference type="EMBL" id="KAK9823833.1"/>
    </source>
</evidence>
<evidence type="ECO:0000256" key="1">
    <source>
        <dbReference type="PROSITE-ProRule" id="PRU00176"/>
    </source>
</evidence>
<dbReference type="InterPro" id="IPR012677">
    <property type="entry name" value="Nucleotide-bd_a/b_plait_sf"/>
</dbReference>
<accession>A0AAW1QQT2</accession>
<evidence type="ECO:0000256" key="3">
    <source>
        <dbReference type="SAM" id="MobiDB-lite"/>
    </source>
</evidence>
<feature type="zinc finger region" description="C3H1-type" evidence="2">
    <location>
        <begin position="190"/>
        <end position="217"/>
    </location>
</feature>
<keyword evidence="2" id="KW-0479">Metal-binding</keyword>
<dbReference type="PROSITE" id="PS50102">
    <property type="entry name" value="RRM"/>
    <property type="match status" value="1"/>
</dbReference>
<dbReference type="PANTHER" id="PTHR12603:SF0">
    <property type="entry name" value="CCR4-NOT TRANSCRIPTION COMPLEX SUBUNIT 4"/>
    <property type="match status" value="1"/>
</dbReference>
<dbReference type="InterPro" id="IPR001841">
    <property type="entry name" value="Znf_RING"/>
</dbReference>
<evidence type="ECO:0000313" key="8">
    <source>
        <dbReference type="Proteomes" id="UP001489004"/>
    </source>
</evidence>
<dbReference type="Gene3D" id="3.30.70.330">
    <property type="match status" value="1"/>
</dbReference>
<evidence type="ECO:0008006" key="9">
    <source>
        <dbReference type="Google" id="ProtNLM"/>
    </source>
</evidence>
<dbReference type="AlphaFoldDB" id="A0AAW1QQT2"/>
<dbReference type="Pfam" id="PF00076">
    <property type="entry name" value="RRM_1"/>
    <property type="match status" value="1"/>
</dbReference>
<dbReference type="GO" id="GO:0003723">
    <property type="term" value="F:RNA binding"/>
    <property type="evidence" value="ECO:0007669"/>
    <property type="project" value="UniProtKB-UniRule"/>
</dbReference>
<feature type="domain" description="RRM" evidence="5">
    <location>
        <begin position="106"/>
        <end position="193"/>
    </location>
</feature>
<dbReference type="InterPro" id="IPR000571">
    <property type="entry name" value="Znf_CCCH"/>
</dbReference>
<keyword evidence="2" id="KW-0862">Zinc</keyword>
<dbReference type="PROSITE" id="PS50103">
    <property type="entry name" value="ZF_C3H1"/>
    <property type="match status" value="1"/>
</dbReference>
<dbReference type="GO" id="GO:0008270">
    <property type="term" value="F:zinc ion binding"/>
    <property type="evidence" value="ECO:0007669"/>
    <property type="project" value="UniProtKB-KW"/>
</dbReference>
<dbReference type="GO" id="GO:0004842">
    <property type="term" value="F:ubiquitin-protein transferase activity"/>
    <property type="evidence" value="ECO:0007669"/>
    <property type="project" value="InterPro"/>
</dbReference>
<dbReference type="Proteomes" id="UP001489004">
    <property type="component" value="Unassembled WGS sequence"/>
</dbReference>
<dbReference type="InterPro" id="IPR035979">
    <property type="entry name" value="RBD_domain_sf"/>
</dbReference>
<dbReference type="SUPFAM" id="SSF54928">
    <property type="entry name" value="RNA-binding domain, RBD"/>
    <property type="match status" value="1"/>
</dbReference>
<dbReference type="SUPFAM" id="SSF57850">
    <property type="entry name" value="RING/U-box"/>
    <property type="match status" value="1"/>
</dbReference>
<keyword evidence="1" id="KW-0694">RNA-binding</keyword>
<gene>
    <name evidence="7" type="ORF">WJX72_005811</name>
</gene>
<dbReference type="PANTHER" id="PTHR12603">
    <property type="entry name" value="CCR4-NOT TRANSCRIPTION COMPLEX RELATED"/>
    <property type="match status" value="1"/>
</dbReference>
<dbReference type="InterPro" id="IPR003954">
    <property type="entry name" value="RRM_euk-type"/>
</dbReference>
<proteinExistence type="predicted"/>